<dbReference type="Proteomes" id="UP000031838">
    <property type="component" value="Chromosome 1"/>
</dbReference>
<dbReference type="KEGG" id="bgp:BGL_1c28640"/>
<keyword evidence="1" id="KW-0732">Signal</keyword>
<protein>
    <recommendedName>
        <fullName evidence="4">Lipoprotein</fullName>
    </recommendedName>
</protein>
<dbReference type="AlphaFoldDB" id="A0A0B6RPW8"/>
<reference evidence="3" key="1">
    <citation type="submission" date="2011-03" db="EMBL/GenBank/DDBJ databases">
        <authorList>
            <person name="Voget S."/>
            <person name="Streit W.R."/>
            <person name="Jaeger K.E."/>
            <person name="Daniel R."/>
        </authorList>
    </citation>
    <scope>NUCLEOTIDE SEQUENCE [LARGE SCALE GENOMIC DNA]</scope>
    <source>
        <strain evidence="3">PG1</strain>
    </source>
</reference>
<dbReference type="HOGENOM" id="CLU_119097_0_0_4"/>
<feature type="signal peptide" evidence="1">
    <location>
        <begin position="1"/>
        <end position="30"/>
    </location>
</feature>
<name>A0A0B6RPW8_BURPL</name>
<sequence>MSSVIRAVGPGVAAALLSACSMLAPPYAPAVDNIQSLKNVAHANAKVGTFESRPDVRNPYPVPLRADAMRSPVGNSFGDYRADAMTRELQLVGKLAAQSDVEIKATRLENDIDVGMATGAARLSARFVVLRAGEVRFDKVKSARTQWDSTFMGAIAIPKAREEYPLAVQKLLGELYADPSFLEAIQ</sequence>
<proteinExistence type="predicted"/>
<gene>
    <name evidence="2" type="ORF">BGL_1c28640</name>
</gene>
<keyword evidence="3" id="KW-1185">Reference proteome</keyword>
<organism evidence="2 3">
    <name type="scientific">Burkholderia plantarii</name>
    <dbReference type="NCBI Taxonomy" id="41899"/>
    <lineage>
        <taxon>Bacteria</taxon>
        <taxon>Pseudomonadati</taxon>
        <taxon>Pseudomonadota</taxon>
        <taxon>Betaproteobacteria</taxon>
        <taxon>Burkholderiales</taxon>
        <taxon>Burkholderiaceae</taxon>
        <taxon>Burkholderia</taxon>
    </lineage>
</organism>
<accession>A0A0B6RPW8</accession>
<evidence type="ECO:0000313" key="3">
    <source>
        <dbReference type="Proteomes" id="UP000031838"/>
    </source>
</evidence>
<dbReference type="PROSITE" id="PS51257">
    <property type="entry name" value="PROKAR_LIPOPROTEIN"/>
    <property type="match status" value="1"/>
</dbReference>
<evidence type="ECO:0000313" key="2">
    <source>
        <dbReference type="EMBL" id="AJK47342.1"/>
    </source>
</evidence>
<evidence type="ECO:0008006" key="4">
    <source>
        <dbReference type="Google" id="ProtNLM"/>
    </source>
</evidence>
<reference evidence="2 3" key="2">
    <citation type="journal article" date="2016" name="Appl. Microbiol. Biotechnol.">
        <title>Mutations improving production and secretion of extracellular lipase by Burkholderia glumae PG1.</title>
        <authorList>
            <person name="Knapp A."/>
            <person name="Voget S."/>
            <person name="Gao R."/>
            <person name="Zaburannyi N."/>
            <person name="Krysciak D."/>
            <person name="Breuer M."/>
            <person name="Hauer B."/>
            <person name="Streit W.R."/>
            <person name="Muller R."/>
            <person name="Daniel R."/>
            <person name="Jaeger K.E."/>
        </authorList>
    </citation>
    <scope>NUCLEOTIDE SEQUENCE [LARGE SCALE GENOMIC DNA]</scope>
    <source>
        <strain evidence="2 3">PG1</strain>
    </source>
</reference>
<evidence type="ECO:0000256" key="1">
    <source>
        <dbReference type="SAM" id="SignalP"/>
    </source>
</evidence>
<dbReference type="EMBL" id="CP002580">
    <property type="protein sequence ID" value="AJK47342.1"/>
    <property type="molecule type" value="Genomic_DNA"/>
</dbReference>
<feature type="chain" id="PRO_5002121980" description="Lipoprotein" evidence="1">
    <location>
        <begin position="31"/>
        <end position="186"/>
    </location>
</feature>